<evidence type="ECO:0000313" key="7">
    <source>
        <dbReference type="Proteomes" id="UP000247810"/>
    </source>
</evidence>
<dbReference type="OrthoDB" id="409395at2759"/>
<feature type="compositionally biased region" description="Polar residues" evidence="2">
    <location>
        <begin position="1070"/>
        <end position="1084"/>
    </location>
</feature>
<evidence type="ECO:0000313" key="6">
    <source>
        <dbReference type="EMBL" id="PYH98676.1"/>
    </source>
</evidence>
<evidence type="ECO:0000256" key="1">
    <source>
        <dbReference type="ARBA" id="ARBA00022806"/>
    </source>
</evidence>
<protein>
    <submittedName>
        <fullName evidence="6">DEAD box helicase</fullName>
    </submittedName>
</protein>
<dbReference type="PANTHER" id="PTHR10887:SF341">
    <property type="entry name" value="NFX1-TYPE ZINC FINGER-CONTAINING PROTEIN 1"/>
    <property type="match status" value="1"/>
</dbReference>
<dbReference type="FunFam" id="3.40.50.300:FF:001366">
    <property type="entry name" value="ATP binding protein, putative"/>
    <property type="match status" value="1"/>
</dbReference>
<dbReference type="AlphaFoldDB" id="A0A319DM96"/>
<dbReference type="InterPro" id="IPR057373">
    <property type="entry name" value="ZNFX1"/>
</dbReference>
<accession>A0A319DM96</accession>
<gene>
    <name evidence="6" type="ORF">BO71DRAFT_395052</name>
</gene>
<dbReference type="VEuPathDB" id="FungiDB:BO71DRAFT_395052"/>
<evidence type="ECO:0000259" key="4">
    <source>
        <dbReference type="Pfam" id="PF13087"/>
    </source>
</evidence>
<dbReference type="Pfam" id="PF25396">
    <property type="entry name" value="ZNFX1"/>
    <property type="match status" value="1"/>
</dbReference>
<evidence type="ECO:0000259" key="5">
    <source>
        <dbReference type="Pfam" id="PF25396"/>
    </source>
</evidence>
<keyword evidence="7" id="KW-1185">Reference proteome</keyword>
<keyword evidence="1 6" id="KW-0378">Hydrolase</keyword>
<dbReference type="InterPro" id="IPR047187">
    <property type="entry name" value="SF1_C_Upf1"/>
</dbReference>
<keyword evidence="1 6" id="KW-0547">Nucleotide-binding</keyword>
<dbReference type="Gene3D" id="3.40.50.300">
    <property type="entry name" value="P-loop containing nucleotide triphosphate hydrolases"/>
    <property type="match status" value="3"/>
</dbReference>
<organism evidence="6 7">
    <name type="scientific">Aspergillus ellipticus CBS 707.79</name>
    <dbReference type="NCBI Taxonomy" id="1448320"/>
    <lineage>
        <taxon>Eukaryota</taxon>
        <taxon>Fungi</taxon>
        <taxon>Dikarya</taxon>
        <taxon>Ascomycota</taxon>
        <taxon>Pezizomycotina</taxon>
        <taxon>Eurotiomycetes</taxon>
        <taxon>Eurotiomycetidae</taxon>
        <taxon>Eurotiales</taxon>
        <taxon>Aspergillaceae</taxon>
        <taxon>Aspergillus</taxon>
        <taxon>Aspergillus subgen. Circumdati</taxon>
    </lineage>
</organism>
<dbReference type="Proteomes" id="UP000247810">
    <property type="component" value="Unassembled WGS sequence"/>
</dbReference>
<feature type="domain" description="DNA2/NAM7 helicase-like C-terminal" evidence="4">
    <location>
        <begin position="690"/>
        <end position="873"/>
    </location>
</feature>
<name>A0A319DM96_9EURO</name>
<dbReference type="InterPro" id="IPR041679">
    <property type="entry name" value="DNA2/NAM7-like_C"/>
</dbReference>
<evidence type="ECO:0000259" key="3">
    <source>
        <dbReference type="Pfam" id="PF13086"/>
    </source>
</evidence>
<dbReference type="CDD" id="cd06008">
    <property type="entry name" value="NF-X1-zinc-finger"/>
    <property type="match status" value="1"/>
</dbReference>
<feature type="domain" description="DNA2/NAM7 helicase helicase" evidence="3">
    <location>
        <begin position="301"/>
        <end position="674"/>
    </location>
</feature>
<proteinExistence type="predicted"/>
<sequence>MADSKIAQLLLKLGAANLELPIFVNEDIKAYFVRKCPEDSERWLLRPEIPSPEEIMGVHDPTVDPDEYVDLMPNQIKGPWVSKDEYLKTHYELLREDSIAPLRDAVAYVRENPQMMDSKAVSIYDKVHITGITFAQRGLGFRVQFSTSRAGKNIAWEYSKRLISGSIVALSPANDGFKNKCVVAIVAARPLENVAQNPSQIDIFFARPEDTDFDPHKEWIMVEAKDGYYESARHTMTALQKLHEEKFPLSEHICLLNPRVEAPDYVREHPIIDIQSSIDGPNQVGRVDILEGWPCSPTAELDHTQWKALQEMLTKQLSVIQGPPGTGKTYVSVLALKIMLSNMTHGDAPIIIASQTNHALDQILRLVSTFEKNYVRLGSRSSDLDVKKRTLYSVRQSEPTVNVHGSVLGSARNDHKNLTRSIIELLQPFFVENADVPLPASLFVKHGLLSDTQYDHLIDGAKGWVRPCDIEDADPLVAWLGEEVVHFEVGYTAENFGFAADEVDLEYEQLKELEAEQGIEEDDYETLKGQFVGIRESFCGRGASFSETSALEYLKQPDLWKIKSEARGAVYDVLRKQLKLKVTEQLLRLVATYAKNCESLQIGKWERDYHILRNAKVLGMTATGLSKYRGLISSLQPKIVLIEEAAEAIEAPLATACFNSLQHMILVGDHQQLKGHCTVQDLEGPPFNLGISMFERLVKNGMQYVTLKSQRRMTPEIRQLLEPIYGTLQDHASVCNRPMVEGMGKTRSYFFNHQWPESRDSLASKFNDIEAEMIARFFVYLLQNGNSAQDITILTFYNGQRKRILSALRQQPYVQGRYVKVVTVDSYQGEENEIVILSLVRNGGGNIGFLSIENRVCVALSRARRGFYMFGNAMSLATENTLWRKVLTIMANGEPRRLGDTLPVTCRKHGRSIFLKGPPDWEKINGGCDRPCDEALDCGHPCPIRCHRFSHDQVCCDKICSRRMACKHSCKKPCATSHLCSCSCDVSLRLEHEARLSNTTLELPNIYPDVVRQYQEFADGGAKEHDDLLMKKAKSMDVAQAQQEPVVEDLLLDYQPNGKPARPEGKEKTATSTLASVPQGNLLD</sequence>
<reference evidence="6 7" key="1">
    <citation type="submission" date="2018-02" db="EMBL/GenBank/DDBJ databases">
        <title>The genomes of Aspergillus section Nigri reveals drivers in fungal speciation.</title>
        <authorList>
            <consortium name="DOE Joint Genome Institute"/>
            <person name="Vesth T.C."/>
            <person name="Nybo J."/>
            <person name="Theobald S."/>
            <person name="Brandl J."/>
            <person name="Frisvad J.C."/>
            <person name="Nielsen K.F."/>
            <person name="Lyhne E.K."/>
            <person name="Kogle M.E."/>
            <person name="Kuo A."/>
            <person name="Riley R."/>
            <person name="Clum A."/>
            <person name="Nolan M."/>
            <person name="Lipzen A."/>
            <person name="Salamov A."/>
            <person name="Henrissat B."/>
            <person name="Wiebenga A."/>
            <person name="De vries R.P."/>
            <person name="Grigoriev I.V."/>
            <person name="Mortensen U.H."/>
            <person name="Andersen M.R."/>
            <person name="Baker S.E."/>
        </authorList>
    </citation>
    <scope>NUCLEOTIDE SEQUENCE [LARGE SCALE GENOMIC DNA]</scope>
    <source>
        <strain evidence="6 7">CBS 707.79</strain>
    </source>
</reference>
<dbReference type="STRING" id="1448320.A0A319DM96"/>
<evidence type="ECO:0000256" key="2">
    <source>
        <dbReference type="SAM" id="MobiDB-lite"/>
    </source>
</evidence>
<dbReference type="GO" id="GO:0031048">
    <property type="term" value="P:regulatory ncRNA-mediated heterochromatin formation"/>
    <property type="evidence" value="ECO:0007669"/>
    <property type="project" value="TreeGrafter"/>
</dbReference>
<dbReference type="EMBL" id="KZ825809">
    <property type="protein sequence ID" value="PYH98676.1"/>
    <property type="molecule type" value="Genomic_DNA"/>
</dbReference>
<keyword evidence="1 6" id="KW-0347">Helicase</keyword>
<dbReference type="GO" id="GO:0004386">
    <property type="term" value="F:helicase activity"/>
    <property type="evidence" value="ECO:0007669"/>
    <property type="project" value="UniProtKB-KW"/>
</dbReference>
<dbReference type="PANTHER" id="PTHR10887">
    <property type="entry name" value="DNA2/NAM7 HELICASE FAMILY"/>
    <property type="match status" value="1"/>
</dbReference>
<dbReference type="InterPro" id="IPR041677">
    <property type="entry name" value="DNA2/NAM7_AAA_11"/>
</dbReference>
<dbReference type="CDD" id="cd18808">
    <property type="entry name" value="SF1_C_Upf1"/>
    <property type="match status" value="1"/>
</dbReference>
<dbReference type="Pfam" id="PF13086">
    <property type="entry name" value="AAA_11"/>
    <property type="match status" value="1"/>
</dbReference>
<dbReference type="Pfam" id="PF13087">
    <property type="entry name" value="AAA_12"/>
    <property type="match status" value="1"/>
</dbReference>
<feature type="domain" description="ZNFX1" evidence="5">
    <location>
        <begin position="117"/>
        <end position="225"/>
    </location>
</feature>
<dbReference type="InterPro" id="IPR045055">
    <property type="entry name" value="DNA2/NAM7-like"/>
</dbReference>
<keyword evidence="1 6" id="KW-0067">ATP-binding</keyword>
<dbReference type="GO" id="GO:0031380">
    <property type="term" value="C:nuclear RNA-directed RNA polymerase complex"/>
    <property type="evidence" value="ECO:0007669"/>
    <property type="project" value="TreeGrafter"/>
</dbReference>
<dbReference type="InterPro" id="IPR027417">
    <property type="entry name" value="P-loop_NTPase"/>
</dbReference>
<dbReference type="SUPFAM" id="SSF52540">
    <property type="entry name" value="P-loop containing nucleoside triphosphate hydrolases"/>
    <property type="match status" value="1"/>
</dbReference>
<feature type="region of interest" description="Disordered" evidence="2">
    <location>
        <begin position="1054"/>
        <end position="1084"/>
    </location>
</feature>